<dbReference type="SUPFAM" id="SSF50969">
    <property type="entry name" value="YVTN repeat-like/Quinoprotein amine dehydrogenase"/>
    <property type="match status" value="1"/>
</dbReference>
<keyword evidence="2" id="KW-0677">Repeat</keyword>
<gene>
    <name evidence="5" type="ORF">AQI88_38860</name>
</gene>
<protein>
    <submittedName>
        <fullName evidence="5">Uncharacterized protein</fullName>
    </submittedName>
</protein>
<dbReference type="AlphaFoldDB" id="A0A101NBR9"/>
<dbReference type="PROSITE" id="PS50294">
    <property type="entry name" value="WD_REPEATS_REGION"/>
    <property type="match status" value="2"/>
</dbReference>
<dbReference type="Gene3D" id="2.130.10.10">
    <property type="entry name" value="YVTN repeat-like/Quinoprotein amine dehydrogenase"/>
    <property type="match status" value="5"/>
</dbReference>
<feature type="repeat" description="WD" evidence="3">
    <location>
        <begin position="306"/>
        <end position="340"/>
    </location>
</feature>
<feature type="repeat" description="WD" evidence="3">
    <location>
        <begin position="258"/>
        <end position="299"/>
    </location>
</feature>
<proteinExistence type="predicted"/>
<evidence type="ECO:0000313" key="5">
    <source>
        <dbReference type="EMBL" id="KUM90266.1"/>
    </source>
</evidence>
<sequence>MIRAAVAILATLALAASGAAVVAFKQRQMALDRLAIANSRQLAATAELRSQSDLQTAMLLSAAAFKVSGTAEARANLLRQLQRSQHVERFLAGPGRAVTDLALSPDGGTVVSSGGQRSHLFLRDLAHPDNLPRTLRGSRTPYSAIFSPDGKALAVAEIDRVVVWDLASGTKRATFGGGMEAGTPAFSPDGRTLALPGFDETTISYKCTLWDTATHKKLATLVYDASGTTCLFSPDGRTLAMGISLWDVGTRTLLGNLAGGHTRGVFDMAFSPDGRMIATGGHDAKLILWDVAKRTPLATWQRDGDVHAVAFSPDGRLLAAGDNSASISLWSVAKRTQLDSLTGGHTSAVLDIAFSPDGRTLLSSGKDGRIIVWNITPQNPLILAMAPGAKKSYYGSPAFSPDGRILAIPTVAGAILWDIPRRARLTETPVAGGHPVFSPDGRILVTIAGTNVLLWDVPRGAKVATLTGVAPSDPESTGAVFSPDGRTLATAANRAVILWDVATRHRLATLTPRQYTDYSVHGLAFSPDGRVLATGGYGYQKIILWDIATKTQASAFSSASGEPVYQLSFSPKGDVLAWNALESANTAIGGDFSVVLWDLAANARRATFTVHTTLGTAVAFSPDGRMLASDNGGVSLWSIAQGERMVTLAVPQQSAPAHLRGPVFSADGRLLATTGSDKVVIWDVDTGSWVRRLCAKAGRDLTHAEWASVLTSQPYQPVCRR</sequence>
<evidence type="ECO:0000256" key="4">
    <source>
        <dbReference type="SAM" id="SignalP"/>
    </source>
</evidence>
<dbReference type="Proteomes" id="UP000054241">
    <property type="component" value="Unassembled WGS sequence"/>
</dbReference>
<organism evidence="5 6">
    <name type="scientific">Streptomyces cellostaticus</name>
    <dbReference type="NCBI Taxonomy" id="67285"/>
    <lineage>
        <taxon>Bacteria</taxon>
        <taxon>Bacillati</taxon>
        <taxon>Actinomycetota</taxon>
        <taxon>Actinomycetes</taxon>
        <taxon>Kitasatosporales</taxon>
        <taxon>Streptomycetaceae</taxon>
        <taxon>Streptomyces</taxon>
    </lineage>
</organism>
<evidence type="ECO:0000256" key="3">
    <source>
        <dbReference type="PROSITE-ProRule" id="PRU00221"/>
    </source>
</evidence>
<feature type="signal peptide" evidence="4">
    <location>
        <begin position="1"/>
        <end position="15"/>
    </location>
</feature>
<reference evidence="5 6" key="1">
    <citation type="submission" date="2015-10" db="EMBL/GenBank/DDBJ databases">
        <title>Draft genome sequence of Streptomyces cellostaticus DSM 40189, type strain for the species Streptomyces cellostaticus.</title>
        <authorList>
            <person name="Ruckert C."/>
            <person name="Winkler A."/>
            <person name="Kalinowski J."/>
            <person name="Kampfer P."/>
            <person name="Glaeser S."/>
        </authorList>
    </citation>
    <scope>NUCLEOTIDE SEQUENCE [LARGE SCALE GENOMIC DNA]</scope>
    <source>
        <strain evidence="5 6">DSM 40189</strain>
    </source>
</reference>
<dbReference type="SMART" id="SM00320">
    <property type="entry name" value="WD40"/>
    <property type="match status" value="11"/>
</dbReference>
<dbReference type="PANTHER" id="PTHR19879:SF9">
    <property type="entry name" value="TRANSCRIPTION INITIATION FACTOR TFIID SUBUNIT 5"/>
    <property type="match status" value="1"/>
</dbReference>
<dbReference type="InterPro" id="IPR011047">
    <property type="entry name" value="Quinoprotein_ADH-like_sf"/>
</dbReference>
<keyword evidence="4" id="KW-0732">Signal</keyword>
<dbReference type="SUPFAM" id="SSF50998">
    <property type="entry name" value="Quinoprotein alcohol dehydrogenase-like"/>
    <property type="match status" value="2"/>
</dbReference>
<dbReference type="InterPro" id="IPR011659">
    <property type="entry name" value="WD40"/>
</dbReference>
<dbReference type="PROSITE" id="PS50082">
    <property type="entry name" value="WD_REPEATS_2"/>
    <property type="match status" value="3"/>
</dbReference>
<dbReference type="InterPro" id="IPR019775">
    <property type="entry name" value="WD40_repeat_CS"/>
</dbReference>
<keyword evidence="6" id="KW-1185">Reference proteome</keyword>
<evidence type="ECO:0000313" key="6">
    <source>
        <dbReference type="Proteomes" id="UP000054241"/>
    </source>
</evidence>
<dbReference type="Pfam" id="PF00400">
    <property type="entry name" value="WD40"/>
    <property type="match status" value="6"/>
</dbReference>
<dbReference type="InterPro" id="IPR001680">
    <property type="entry name" value="WD40_rpt"/>
</dbReference>
<evidence type="ECO:0000256" key="1">
    <source>
        <dbReference type="ARBA" id="ARBA00022574"/>
    </source>
</evidence>
<comment type="caution">
    <text evidence="5">The sequence shown here is derived from an EMBL/GenBank/DDBJ whole genome shotgun (WGS) entry which is preliminary data.</text>
</comment>
<accession>A0A101NBR9</accession>
<feature type="chain" id="PRO_5007101343" evidence="4">
    <location>
        <begin position="16"/>
        <end position="721"/>
    </location>
</feature>
<feature type="repeat" description="WD" evidence="3">
    <location>
        <begin position="342"/>
        <end position="375"/>
    </location>
</feature>
<dbReference type="InterPro" id="IPR015943">
    <property type="entry name" value="WD40/YVTN_repeat-like_dom_sf"/>
</dbReference>
<dbReference type="CDD" id="cd00200">
    <property type="entry name" value="WD40"/>
    <property type="match status" value="2"/>
</dbReference>
<keyword evidence="1 3" id="KW-0853">WD repeat</keyword>
<dbReference type="Pfam" id="PF07676">
    <property type="entry name" value="PD40"/>
    <property type="match status" value="2"/>
</dbReference>
<dbReference type="InterPro" id="IPR011044">
    <property type="entry name" value="Quino_amine_DH_bsu"/>
</dbReference>
<dbReference type="PANTHER" id="PTHR19879">
    <property type="entry name" value="TRANSCRIPTION INITIATION FACTOR TFIID"/>
    <property type="match status" value="1"/>
</dbReference>
<name>A0A101NBR9_9ACTN</name>
<dbReference type="PROSITE" id="PS00678">
    <property type="entry name" value="WD_REPEATS_1"/>
    <property type="match status" value="2"/>
</dbReference>
<evidence type="ECO:0000256" key="2">
    <source>
        <dbReference type="ARBA" id="ARBA00022737"/>
    </source>
</evidence>
<dbReference type="STRING" id="67285.AQI88_38860"/>
<dbReference type="EMBL" id="LMWL01000087">
    <property type="protein sequence ID" value="KUM90266.1"/>
    <property type="molecule type" value="Genomic_DNA"/>
</dbReference>